<dbReference type="PATRIC" id="fig|1122985.7.peg.3278"/>
<sequence>MLGAMFTINGVVISYMEYDSSIYGTRFQLIWNNVPTYMEHDSILSVKTAPTISYMARCMKAVFKSVLDDFQQYVIYKSDVHRSPHTALSIVHTQICLR</sequence>
<dbReference type="HOGENOM" id="CLU_2331365_0_0_10"/>
<protein>
    <submittedName>
        <fullName evidence="1">Uncharacterized protein</fullName>
    </submittedName>
</protein>
<dbReference type="Proteomes" id="UP000027442">
    <property type="component" value="Unassembled WGS sequence"/>
</dbReference>
<gene>
    <name evidence="1" type="ORF">HMPREF1991_03165</name>
</gene>
<dbReference type="AlphaFoldDB" id="A0A069QD22"/>
<reference evidence="1 2" key="1">
    <citation type="submission" date="2013-08" db="EMBL/GenBank/DDBJ databases">
        <authorList>
            <person name="Weinstock G."/>
            <person name="Sodergren E."/>
            <person name="Wylie T."/>
            <person name="Fulton L."/>
            <person name="Fulton R."/>
            <person name="Fronick C."/>
            <person name="O'Laughlin M."/>
            <person name="Godfrey J."/>
            <person name="Miner T."/>
            <person name="Herter B."/>
            <person name="Appelbaum E."/>
            <person name="Cordes M."/>
            <person name="Lek S."/>
            <person name="Wollam A."/>
            <person name="Pepin K.H."/>
            <person name="Palsikar V.B."/>
            <person name="Mitreva M."/>
            <person name="Wilson R.K."/>
        </authorList>
    </citation>
    <scope>NUCLEOTIDE SEQUENCE [LARGE SCALE GENOMIC DNA]</scope>
    <source>
        <strain evidence="1 2">ATCC 15930</strain>
    </source>
</reference>
<name>A0A069QD22_HOYLO</name>
<dbReference type="EMBL" id="JNGW01000139">
    <property type="protein sequence ID" value="KDR50793.1"/>
    <property type="molecule type" value="Genomic_DNA"/>
</dbReference>
<keyword evidence="2" id="KW-1185">Reference proteome</keyword>
<evidence type="ECO:0000313" key="2">
    <source>
        <dbReference type="Proteomes" id="UP000027442"/>
    </source>
</evidence>
<accession>A0A069QD22</accession>
<organism evidence="1 2">
    <name type="scientific">Hoylesella loescheii DSM 19665 = JCM 12249 = ATCC 15930</name>
    <dbReference type="NCBI Taxonomy" id="1122985"/>
    <lineage>
        <taxon>Bacteria</taxon>
        <taxon>Pseudomonadati</taxon>
        <taxon>Bacteroidota</taxon>
        <taxon>Bacteroidia</taxon>
        <taxon>Bacteroidales</taxon>
        <taxon>Prevotellaceae</taxon>
        <taxon>Hoylesella</taxon>
    </lineage>
</organism>
<comment type="caution">
    <text evidence="1">The sequence shown here is derived from an EMBL/GenBank/DDBJ whole genome shotgun (WGS) entry which is preliminary data.</text>
</comment>
<proteinExistence type="predicted"/>
<evidence type="ECO:0000313" key="1">
    <source>
        <dbReference type="EMBL" id="KDR50793.1"/>
    </source>
</evidence>